<organism evidence="2 3">
    <name type="scientific">Rubricoccus marinus</name>
    <dbReference type="NCBI Taxonomy" id="716817"/>
    <lineage>
        <taxon>Bacteria</taxon>
        <taxon>Pseudomonadati</taxon>
        <taxon>Rhodothermota</taxon>
        <taxon>Rhodothermia</taxon>
        <taxon>Rhodothermales</taxon>
        <taxon>Rubricoccaceae</taxon>
        <taxon>Rubricoccus</taxon>
    </lineage>
</organism>
<evidence type="ECO:0000313" key="2">
    <source>
        <dbReference type="EMBL" id="OZC02731.1"/>
    </source>
</evidence>
<keyword evidence="3" id="KW-1185">Reference proteome</keyword>
<dbReference type="AlphaFoldDB" id="A0A259TYE8"/>
<evidence type="ECO:0000256" key="1">
    <source>
        <dbReference type="SAM" id="SignalP"/>
    </source>
</evidence>
<dbReference type="InParanoid" id="A0A259TYE8"/>
<keyword evidence="1" id="KW-0732">Signal</keyword>
<dbReference type="RefSeq" id="WP_094547269.1">
    <property type="nucleotide sequence ID" value="NZ_MQWB01000001.1"/>
</dbReference>
<dbReference type="Proteomes" id="UP000216446">
    <property type="component" value="Unassembled WGS sequence"/>
</dbReference>
<comment type="caution">
    <text evidence="2">The sequence shown here is derived from an EMBL/GenBank/DDBJ whole genome shotgun (WGS) entry which is preliminary data.</text>
</comment>
<name>A0A259TYE8_9BACT</name>
<proteinExistence type="predicted"/>
<sequence length="119" mass="12666">MLRLAALAVLIVSGGLAAQHAQAGERPAVADGAEPTVADTLRYTVTAGSPLIVALPVLHEGRSATYRLLDAPALSWLVDRSFLWRTTPSERGTLPVQIERTVEGAGVDRLVLMVEIRPS</sequence>
<gene>
    <name evidence="2" type="ORF">BSZ36_06940</name>
</gene>
<accession>A0A259TYE8</accession>
<protein>
    <submittedName>
        <fullName evidence="2">Uncharacterized protein</fullName>
    </submittedName>
</protein>
<dbReference type="EMBL" id="MQWB01000001">
    <property type="protein sequence ID" value="OZC02731.1"/>
    <property type="molecule type" value="Genomic_DNA"/>
</dbReference>
<feature type="signal peptide" evidence="1">
    <location>
        <begin position="1"/>
        <end position="23"/>
    </location>
</feature>
<reference evidence="2 3" key="1">
    <citation type="submission" date="2016-11" db="EMBL/GenBank/DDBJ databases">
        <title>Study of marine rhodopsin-containing bacteria.</title>
        <authorList>
            <person name="Yoshizawa S."/>
            <person name="Kumagai Y."/>
            <person name="Kogure K."/>
        </authorList>
    </citation>
    <scope>NUCLEOTIDE SEQUENCE [LARGE SCALE GENOMIC DNA]</scope>
    <source>
        <strain evidence="2 3">SG-29</strain>
    </source>
</reference>
<dbReference type="OrthoDB" id="1525159at2"/>
<evidence type="ECO:0000313" key="3">
    <source>
        <dbReference type="Proteomes" id="UP000216446"/>
    </source>
</evidence>
<feature type="chain" id="PRO_5013237865" evidence="1">
    <location>
        <begin position="24"/>
        <end position="119"/>
    </location>
</feature>